<evidence type="ECO:0000256" key="1">
    <source>
        <dbReference type="SAM" id="MobiDB-lite"/>
    </source>
</evidence>
<evidence type="ECO:0000313" key="3">
    <source>
        <dbReference type="EMBL" id="EJF47132.1"/>
    </source>
</evidence>
<organism evidence="3 4">
    <name type="scientific">Actinomyces massiliensis F0489</name>
    <dbReference type="NCBI Taxonomy" id="1125718"/>
    <lineage>
        <taxon>Bacteria</taxon>
        <taxon>Bacillati</taxon>
        <taxon>Actinomycetota</taxon>
        <taxon>Actinomycetes</taxon>
        <taxon>Actinomycetales</taxon>
        <taxon>Actinomycetaceae</taxon>
        <taxon>Actinomyces</taxon>
    </lineage>
</organism>
<keyword evidence="4" id="KW-1185">Reference proteome</keyword>
<dbReference type="EMBL" id="AKFT01000031">
    <property type="protein sequence ID" value="EJF47132.1"/>
    <property type="molecule type" value="Genomic_DNA"/>
</dbReference>
<name>J0NQQ5_9ACTO</name>
<gene>
    <name evidence="3" type="ORF">HMPREF1318_1133</name>
</gene>
<keyword evidence="2" id="KW-1133">Transmembrane helix</keyword>
<sequence>MTSARDDEAHRDIVSVFIAPPSQRPILAALVDLSSAGLIAPFHWIEADADADVEGLAADPDLVSVSDGQVTASRYSHVVNRHGLRAVRLLVVVPVGHPAEDALTAETELYFHSLGITSTAERECTRVLVPWSPQPLEVELGRVGWNNVMLSPEATADPSYSPTPWWEDTTIIPGAAAVGLAVQAGLCGTVQDAPHDGSLNTSSTYVEVTRSFVRTTDAHAAEDDLRRRVMSMDGRFPRPTRRETGVLLPPYPDPAERVTTAAQVWNQRHRDKLRRRMAPDPVGADKEIDFLQALKLFFSFMLKAVLGAPGDWLRGQLRSAKAAIASTTGRIVFGQDSPMLVVVGGVDAAGRNAGWRDIMSAAKQASAVMPEDFPRSDQPVRRDFSALWRDLVFGARALVDGSGCTELGLAAYEGYVPDRDVIAPPRDGEGSFTIAETIGSIAAGTTVHAWDRLEIDRIGAELRKVVEANGPHSQTAAQYLARMGQWRARGNQRFLSLIGGFLADSFSRTRRDIASLAAQLKALIQQDLTEQTELRQRRLASMIRILLAVFVVVLIALAVLGALKTMTWKEVGIISIIVFLVWLIASVAVFVSQQREVFRLIAAAQSRDRRLPVINANLRLAIEDLAAQGEAYAQFDRWASVLTSFLTDPLGERDTERTAREHLTRLPVPIQRVEVEADDESLADAAAELRSKVFTVGWAGQAWEALNARMKEDLTPDQRSQLKSRQLEMFSESGAEGSALSNWAEGLASKGVRSAAGADHWATCLRLLDGEEGGLSLELIALTPDGRRHVADYREDLAARRGRSVIREIFGASARSGQEGFTTEAGHWFAERRDGLSETLVLADSTQPLPESAFIYPGPRAHEGAVPDSVVIGADAGGDDSEDALRTRWDSSDRPQVVSDGPDDDDDLEY</sequence>
<feature type="region of interest" description="Disordered" evidence="1">
    <location>
        <begin position="870"/>
        <end position="910"/>
    </location>
</feature>
<evidence type="ECO:0000313" key="4">
    <source>
        <dbReference type="Proteomes" id="UP000002941"/>
    </source>
</evidence>
<dbReference type="AlphaFoldDB" id="J0NQQ5"/>
<feature type="transmembrane region" description="Helical" evidence="2">
    <location>
        <begin position="571"/>
        <end position="591"/>
    </location>
</feature>
<feature type="transmembrane region" description="Helical" evidence="2">
    <location>
        <begin position="545"/>
        <end position="565"/>
    </location>
</feature>
<dbReference type="Proteomes" id="UP000002941">
    <property type="component" value="Unassembled WGS sequence"/>
</dbReference>
<reference evidence="3 4" key="1">
    <citation type="submission" date="2012-05" db="EMBL/GenBank/DDBJ databases">
        <authorList>
            <person name="Harkins D.M."/>
            <person name="Madupu R."/>
            <person name="Durkin A.S."/>
            <person name="Torralba M."/>
            <person name="Methe B."/>
            <person name="Sutton G.G."/>
            <person name="Nelson K.E."/>
        </authorList>
    </citation>
    <scope>NUCLEOTIDE SEQUENCE [LARGE SCALE GENOMIC DNA]</scope>
    <source>
        <strain evidence="3 4">F0489</strain>
    </source>
</reference>
<protein>
    <submittedName>
        <fullName evidence="3">Uncharacterized protein</fullName>
    </submittedName>
</protein>
<dbReference type="OrthoDB" id="4427856at2"/>
<evidence type="ECO:0000256" key="2">
    <source>
        <dbReference type="SAM" id="Phobius"/>
    </source>
</evidence>
<dbReference type="eggNOG" id="ENOG5031Q91">
    <property type="taxonomic scope" value="Bacteria"/>
</dbReference>
<keyword evidence="2" id="KW-0472">Membrane</keyword>
<keyword evidence="2" id="KW-0812">Transmembrane</keyword>
<feature type="compositionally biased region" description="Acidic residues" evidence="1">
    <location>
        <begin position="901"/>
        <end position="910"/>
    </location>
</feature>
<proteinExistence type="predicted"/>
<accession>J0NQQ5</accession>
<feature type="compositionally biased region" description="Basic and acidic residues" evidence="1">
    <location>
        <begin position="883"/>
        <end position="893"/>
    </location>
</feature>
<dbReference type="RefSeq" id="WP_008729941.1">
    <property type="nucleotide sequence ID" value="NZ_AKFT01000031.1"/>
</dbReference>
<comment type="caution">
    <text evidence="3">The sequence shown here is derived from an EMBL/GenBank/DDBJ whole genome shotgun (WGS) entry which is preliminary data.</text>
</comment>
<dbReference type="PATRIC" id="fig|1125718.3.peg.456"/>